<gene>
    <name evidence="12" type="ORF">DdX_09509</name>
</gene>
<dbReference type="GO" id="GO:0031262">
    <property type="term" value="C:Ndc80 complex"/>
    <property type="evidence" value="ECO:0007669"/>
    <property type="project" value="InterPro"/>
</dbReference>
<name>A0AAD4N5T8_9BILA</name>
<dbReference type="EMBL" id="JAKKPZ010000018">
    <property type="protein sequence ID" value="KAI1712424.1"/>
    <property type="molecule type" value="Genomic_DNA"/>
</dbReference>
<feature type="region of interest" description="Disordered" evidence="10">
    <location>
        <begin position="534"/>
        <end position="601"/>
    </location>
</feature>
<organism evidence="12 13">
    <name type="scientific">Ditylenchus destructor</name>
    <dbReference type="NCBI Taxonomy" id="166010"/>
    <lineage>
        <taxon>Eukaryota</taxon>
        <taxon>Metazoa</taxon>
        <taxon>Ecdysozoa</taxon>
        <taxon>Nematoda</taxon>
        <taxon>Chromadorea</taxon>
        <taxon>Rhabditida</taxon>
        <taxon>Tylenchina</taxon>
        <taxon>Tylenchomorpha</taxon>
        <taxon>Sphaerularioidea</taxon>
        <taxon>Anguinidae</taxon>
        <taxon>Anguininae</taxon>
        <taxon>Ditylenchus</taxon>
    </lineage>
</organism>
<evidence type="ECO:0000256" key="6">
    <source>
        <dbReference type="ARBA" id="ARBA00023054"/>
    </source>
</evidence>
<proteinExistence type="inferred from homology"/>
<evidence type="ECO:0000256" key="7">
    <source>
        <dbReference type="ARBA" id="ARBA00023306"/>
    </source>
</evidence>
<comment type="caution">
    <text evidence="12">The sequence shown here is derived from an EMBL/GenBank/DDBJ whole genome shotgun (WGS) entry which is preliminary data.</text>
</comment>
<keyword evidence="4" id="KW-0132">Cell division</keyword>
<keyword evidence="6 9" id="KW-0175">Coiled coil</keyword>
<evidence type="ECO:0000259" key="11">
    <source>
        <dbReference type="Pfam" id="PF03800"/>
    </source>
</evidence>
<evidence type="ECO:0000256" key="8">
    <source>
        <dbReference type="ARBA" id="ARBA00023328"/>
    </source>
</evidence>
<dbReference type="AlphaFoldDB" id="A0AAD4N5T8"/>
<feature type="coiled-coil region" evidence="9">
    <location>
        <begin position="118"/>
        <end position="418"/>
    </location>
</feature>
<dbReference type="InterPro" id="IPR038275">
    <property type="entry name" value="Nuf2_N_sf"/>
</dbReference>
<protein>
    <submittedName>
        <fullName evidence="12">Nuf2 family domain-containing protein</fullName>
    </submittedName>
</protein>
<sequence length="703" mass="82025">MADLKLIVDFFQSEAQNLGVTPDMIKAPTADNLIRIYYFLCDLIFNIEDRDIYNPKDEVYGRSMMIIRIYDFLSGLFNDILTEDQDFNYTDLLLPDPKKTRYFLVQLISFYRFKCDRQQELDQVANELDERKRDVETEKAFEANTQNALEREREALEVVRKKKADMMTERSELDKELARLKGMSDENKREFDHKLSRDKQLQSKLNELQLAVKEAEDKAKRLNMNIVSSPDRIVGDIKAMEKELSEISKQHQDTTELVRRLERDLGSQSIAKKIVDRFVDELKQLERIQDELTTNRRLENEKSQNLKEVEQQVRQCEQALAEIKLNHETRLRSLQDERNNNERKISLLAQEKQQLEDDLKELASRNRKAKEEFRAAQQNLKKKEKAISQIGDKFKEAVRNLEDRHNQIEERVREEEYVVSNIMDHAMNVLRTTIAQASLRPHHYIGALKNAMERYFDGESERHLPRTFLDDYSRPLRGFDEVDKFLANAEFFRSGIGRDMPLVATAPSPYLHRHAGSSALEDVGLESRMVYGSGRDTLPRKHSRQPLLGTSLPYYNQSPQKVPETKLPESALSKVRQSPSTQSILYADETEKDERSPKVSYPPSVYYNYKYQYDRPKAPTPQSVDLDRPQSNLDTAQHFSRAEKRRKSSAFKSLRSFLKKHLKMILIGQYNFPNVTPRNVSSMLTSSWTAKSKGLAENLLSQF</sequence>
<dbReference type="Proteomes" id="UP001201812">
    <property type="component" value="Unassembled WGS sequence"/>
</dbReference>
<feature type="domain" description="Kinetochore protein Nuf2 N-terminal" evidence="11">
    <location>
        <begin position="6"/>
        <end position="128"/>
    </location>
</feature>
<evidence type="ECO:0000256" key="9">
    <source>
        <dbReference type="SAM" id="Coils"/>
    </source>
</evidence>
<comment type="similarity">
    <text evidence="2">Belongs to the NUF2 family.</text>
</comment>
<dbReference type="Pfam" id="PF03800">
    <property type="entry name" value="Nuf2"/>
    <property type="match status" value="1"/>
</dbReference>
<accession>A0AAD4N5T8</accession>
<evidence type="ECO:0000256" key="4">
    <source>
        <dbReference type="ARBA" id="ARBA00022618"/>
    </source>
</evidence>
<dbReference type="InterPro" id="IPR005549">
    <property type="entry name" value="Kinetochore_Nuf2_N"/>
</dbReference>
<keyword evidence="3" id="KW-0158">Chromosome</keyword>
<keyword evidence="13" id="KW-1185">Reference proteome</keyword>
<keyword evidence="7" id="KW-0131">Cell cycle</keyword>
<evidence type="ECO:0000256" key="2">
    <source>
        <dbReference type="ARBA" id="ARBA00005498"/>
    </source>
</evidence>
<evidence type="ECO:0000256" key="1">
    <source>
        <dbReference type="ARBA" id="ARBA00004584"/>
    </source>
</evidence>
<dbReference type="Gene3D" id="1.10.418.60">
    <property type="entry name" value="Ncd80 complex, Nuf2 subunit"/>
    <property type="match status" value="1"/>
</dbReference>
<evidence type="ECO:0000313" key="13">
    <source>
        <dbReference type="Proteomes" id="UP001201812"/>
    </source>
</evidence>
<comment type="subcellular location">
    <subcellularLocation>
        <location evidence="1">Chromosome</location>
        <location evidence="1">Centromere</location>
    </subcellularLocation>
</comment>
<keyword evidence="8" id="KW-0137">Centromere</keyword>
<evidence type="ECO:0000256" key="3">
    <source>
        <dbReference type="ARBA" id="ARBA00022454"/>
    </source>
</evidence>
<keyword evidence="5" id="KW-0498">Mitosis</keyword>
<reference evidence="12" key="1">
    <citation type="submission" date="2022-01" db="EMBL/GenBank/DDBJ databases">
        <title>Genome Sequence Resource for Two Populations of Ditylenchus destructor, the Migratory Endoparasitic Phytonematode.</title>
        <authorList>
            <person name="Zhang H."/>
            <person name="Lin R."/>
            <person name="Xie B."/>
        </authorList>
    </citation>
    <scope>NUCLEOTIDE SEQUENCE</scope>
    <source>
        <strain evidence="12">BazhouSP</strain>
    </source>
</reference>
<feature type="compositionally biased region" description="Polar residues" evidence="10">
    <location>
        <begin position="575"/>
        <end position="584"/>
    </location>
</feature>
<dbReference type="GO" id="GO:0051301">
    <property type="term" value="P:cell division"/>
    <property type="evidence" value="ECO:0007669"/>
    <property type="project" value="UniProtKB-KW"/>
</dbReference>
<evidence type="ECO:0000313" key="12">
    <source>
        <dbReference type="EMBL" id="KAI1712424.1"/>
    </source>
</evidence>
<evidence type="ECO:0000256" key="5">
    <source>
        <dbReference type="ARBA" id="ARBA00022776"/>
    </source>
</evidence>
<evidence type="ECO:0000256" key="10">
    <source>
        <dbReference type="SAM" id="MobiDB-lite"/>
    </source>
</evidence>